<proteinExistence type="predicted"/>
<keyword evidence="2" id="KW-0808">Transferase</keyword>
<accession>S0NIZ8</accession>
<dbReference type="CDD" id="cd04301">
    <property type="entry name" value="NAT_SF"/>
    <property type="match status" value="1"/>
</dbReference>
<dbReference type="PANTHER" id="PTHR13355:SF11">
    <property type="entry name" value="GLUCOSAMINE 6-PHOSPHATE N-ACETYLTRANSFERASE"/>
    <property type="match status" value="1"/>
</dbReference>
<dbReference type="InterPro" id="IPR039143">
    <property type="entry name" value="GNPNAT1-like"/>
</dbReference>
<dbReference type="InterPro" id="IPR016181">
    <property type="entry name" value="Acyl_CoA_acyltransferase"/>
</dbReference>
<dbReference type="SUPFAM" id="SSF55729">
    <property type="entry name" value="Acyl-CoA N-acyltransferases (Nat)"/>
    <property type="match status" value="1"/>
</dbReference>
<protein>
    <submittedName>
        <fullName evidence="2">Acetyltransferase</fullName>
    </submittedName>
</protein>
<dbReference type="eggNOG" id="COG2153">
    <property type="taxonomic scope" value="Bacteria"/>
</dbReference>
<dbReference type="EMBL" id="AHYT01000006">
    <property type="protein sequence ID" value="EOT28486.1"/>
    <property type="molecule type" value="Genomic_DNA"/>
</dbReference>
<dbReference type="OrthoDB" id="9796171at2"/>
<dbReference type="AlphaFoldDB" id="S0NIZ8"/>
<dbReference type="HOGENOM" id="CLU_056607_6_1_9"/>
<evidence type="ECO:0000313" key="3">
    <source>
        <dbReference type="Proteomes" id="UP000014136"/>
    </source>
</evidence>
<feature type="domain" description="N-acetyltransferase" evidence="1">
    <location>
        <begin position="4"/>
        <end position="144"/>
    </location>
</feature>
<sequence length="144" mass="16616">MLIAHTRDTMSDIYLDALKIRNQVFVIEQNVPLELEIDQYEAHTVHFVLYDEQRQPLATVRLLPKENQTMKVQRMAVLNEHRQKGLGKVIMDAAEDFAKEQGYQQLVLGAQLTAVPFYERLGYQAEGDIFLDAEIEHVAMTKEV</sequence>
<name>S0NIZ8_9ENTE</name>
<keyword evidence="3" id="KW-1185">Reference proteome</keyword>
<organism evidence="2 3">
    <name type="scientific">Enterococcus saccharolyticus subsp. saccharolyticus ATCC 43076</name>
    <dbReference type="NCBI Taxonomy" id="1139996"/>
    <lineage>
        <taxon>Bacteria</taxon>
        <taxon>Bacillati</taxon>
        <taxon>Bacillota</taxon>
        <taxon>Bacilli</taxon>
        <taxon>Lactobacillales</taxon>
        <taxon>Enterococcaceae</taxon>
        <taxon>Enterococcus</taxon>
    </lineage>
</organism>
<dbReference type="Proteomes" id="UP000014136">
    <property type="component" value="Unassembled WGS sequence"/>
</dbReference>
<dbReference type="Pfam" id="PF13673">
    <property type="entry name" value="Acetyltransf_10"/>
    <property type="match status" value="1"/>
</dbReference>
<dbReference type="Gene3D" id="3.40.630.30">
    <property type="match status" value="1"/>
</dbReference>
<dbReference type="InterPro" id="IPR000182">
    <property type="entry name" value="GNAT_dom"/>
</dbReference>
<dbReference type="PATRIC" id="fig|1139996.3.peg.1621"/>
<reference evidence="2 3" key="1">
    <citation type="submission" date="2013-03" db="EMBL/GenBank/DDBJ databases">
        <title>The Genome Sequence of Enterococcus saccharolyticus ATCC_43076 (Illumina only assembly).</title>
        <authorList>
            <consortium name="The Broad Institute Genomics Platform"/>
            <consortium name="The Broad Institute Genome Sequencing Center for Infectious Disease"/>
            <person name="Earl A."/>
            <person name="Russ C."/>
            <person name="Gilmore M."/>
            <person name="Surin D."/>
            <person name="Walker B."/>
            <person name="Young S."/>
            <person name="Zeng Q."/>
            <person name="Gargeya S."/>
            <person name="Fitzgerald M."/>
            <person name="Haas B."/>
            <person name="Abouelleil A."/>
            <person name="Allen A.W."/>
            <person name="Alvarado L."/>
            <person name="Arachchi H.M."/>
            <person name="Berlin A.M."/>
            <person name="Chapman S.B."/>
            <person name="Gainer-Dewar J."/>
            <person name="Goldberg J."/>
            <person name="Griggs A."/>
            <person name="Gujja S."/>
            <person name="Hansen M."/>
            <person name="Howarth C."/>
            <person name="Imamovic A."/>
            <person name="Ireland A."/>
            <person name="Larimer J."/>
            <person name="McCowan C."/>
            <person name="Murphy C."/>
            <person name="Pearson M."/>
            <person name="Poon T.W."/>
            <person name="Priest M."/>
            <person name="Roberts A."/>
            <person name="Saif S."/>
            <person name="Shea T."/>
            <person name="Sisk P."/>
            <person name="Sykes S."/>
            <person name="Wortman J."/>
            <person name="Nusbaum C."/>
            <person name="Birren B."/>
        </authorList>
    </citation>
    <scope>NUCLEOTIDE SEQUENCE [LARGE SCALE GENOMIC DNA]</scope>
    <source>
        <strain evidence="2 3">ATCC 43076</strain>
    </source>
</reference>
<dbReference type="RefSeq" id="WP_016175426.1">
    <property type="nucleotide sequence ID" value="NZ_KE136389.1"/>
</dbReference>
<evidence type="ECO:0000259" key="1">
    <source>
        <dbReference type="PROSITE" id="PS51186"/>
    </source>
</evidence>
<dbReference type="PANTHER" id="PTHR13355">
    <property type="entry name" value="GLUCOSAMINE 6-PHOSPHATE N-ACETYLTRANSFERASE"/>
    <property type="match status" value="1"/>
</dbReference>
<gene>
    <name evidence="2" type="ORF">OMQ_01635</name>
</gene>
<dbReference type="PROSITE" id="PS51186">
    <property type="entry name" value="GNAT"/>
    <property type="match status" value="1"/>
</dbReference>
<comment type="caution">
    <text evidence="2">The sequence shown here is derived from an EMBL/GenBank/DDBJ whole genome shotgun (WGS) entry which is preliminary data.</text>
</comment>
<dbReference type="STRING" id="41997.RV16_GL000761"/>
<dbReference type="GO" id="GO:0004343">
    <property type="term" value="F:glucosamine 6-phosphate N-acetyltransferase activity"/>
    <property type="evidence" value="ECO:0007669"/>
    <property type="project" value="TreeGrafter"/>
</dbReference>
<evidence type="ECO:0000313" key="2">
    <source>
        <dbReference type="EMBL" id="EOT28486.1"/>
    </source>
</evidence>